<reference evidence="6" key="1">
    <citation type="journal article" date="2019" name="Int. J. Syst. Evol. Microbiol.">
        <title>The Global Catalogue of Microorganisms (GCM) 10K type strain sequencing project: providing services to taxonomists for standard genome sequencing and annotation.</title>
        <authorList>
            <consortium name="The Broad Institute Genomics Platform"/>
            <consortium name="The Broad Institute Genome Sequencing Center for Infectious Disease"/>
            <person name="Wu L."/>
            <person name="Ma J."/>
        </authorList>
    </citation>
    <scope>NUCLEOTIDE SEQUENCE [LARGE SCALE GENOMIC DNA]</scope>
    <source>
        <strain evidence="6">CCM 7480</strain>
    </source>
</reference>
<dbReference type="Pfam" id="PF00111">
    <property type="entry name" value="Fer2"/>
    <property type="match status" value="1"/>
</dbReference>
<evidence type="ECO:0000256" key="3">
    <source>
        <dbReference type="ARBA" id="ARBA00023004"/>
    </source>
</evidence>
<dbReference type="Pfam" id="PF01799">
    <property type="entry name" value="Fer2_2"/>
    <property type="match status" value="1"/>
</dbReference>
<gene>
    <name evidence="5" type="ORF">ACFOPH_19620</name>
</gene>
<dbReference type="PROSITE" id="PS51085">
    <property type="entry name" value="2FE2S_FER_2"/>
    <property type="match status" value="1"/>
</dbReference>
<organism evidence="5 6">
    <name type="scientific">Massilia haematophila</name>
    <dbReference type="NCBI Taxonomy" id="457923"/>
    <lineage>
        <taxon>Bacteria</taxon>
        <taxon>Pseudomonadati</taxon>
        <taxon>Pseudomonadota</taxon>
        <taxon>Betaproteobacteria</taxon>
        <taxon>Burkholderiales</taxon>
        <taxon>Oxalobacteraceae</taxon>
        <taxon>Telluria group</taxon>
        <taxon>Massilia</taxon>
    </lineage>
</organism>
<dbReference type="InterPro" id="IPR006058">
    <property type="entry name" value="2Fe2S_fd_BS"/>
</dbReference>
<evidence type="ECO:0000313" key="5">
    <source>
        <dbReference type="EMBL" id="MFC3460445.1"/>
    </source>
</evidence>
<comment type="caution">
    <text evidence="5">The sequence shown here is derived from an EMBL/GenBank/DDBJ whole genome shotgun (WGS) entry which is preliminary data.</text>
</comment>
<dbReference type="PANTHER" id="PTHR45331">
    <property type="entry name" value="OXIDOREDUCTASE, IRON-SULPHUR BINDING SUBUNIT-RELATED-RELATED"/>
    <property type="match status" value="1"/>
</dbReference>
<evidence type="ECO:0000259" key="4">
    <source>
        <dbReference type="PROSITE" id="PS51085"/>
    </source>
</evidence>
<dbReference type="Gene3D" id="3.10.20.30">
    <property type="match status" value="1"/>
</dbReference>
<dbReference type="EMBL" id="JBHRVV010000001">
    <property type="protein sequence ID" value="MFC3460445.1"/>
    <property type="molecule type" value="Genomic_DNA"/>
</dbReference>
<dbReference type="InterPro" id="IPR012675">
    <property type="entry name" value="Beta-grasp_dom_sf"/>
</dbReference>
<name>A0ABV7PMH0_9BURK</name>
<dbReference type="InterPro" id="IPR001041">
    <property type="entry name" value="2Fe-2S_ferredoxin-type"/>
</dbReference>
<proteinExistence type="predicted"/>
<keyword evidence="2" id="KW-0560">Oxidoreductase</keyword>
<dbReference type="InterPro" id="IPR052914">
    <property type="entry name" value="Aldehyde_Oxdr_Iron-Sulfur"/>
</dbReference>
<dbReference type="CDD" id="cd00207">
    <property type="entry name" value="fer2"/>
    <property type="match status" value="1"/>
</dbReference>
<dbReference type="RefSeq" id="WP_312551240.1">
    <property type="nucleotide sequence ID" value="NZ_JBHRVV010000001.1"/>
</dbReference>
<dbReference type="InterPro" id="IPR002888">
    <property type="entry name" value="2Fe-2S-bd"/>
</dbReference>
<dbReference type="Proteomes" id="UP001595665">
    <property type="component" value="Unassembled WGS sequence"/>
</dbReference>
<dbReference type="InterPro" id="IPR036010">
    <property type="entry name" value="2Fe-2S_ferredoxin-like_sf"/>
</dbReference>
<dbReference type="PANTHER" id="PTHR45331:SF2">
    <property type="entry name" value="OXIDOREDUCTASE WITH IRON-SULFUR SUBUNIT"/>
    <property type="match status" value="1"/>
</dbReference>
<evidence type="ECO:0000256" key="2">
    <source>
        <dbReference type="ARBA" id="ARBA00023002"/>
    </source>
</evidence>
<dbReference type="InterPro" id="IPR036884">
    <property type="entry name" value="2Fe-2S-bd_dom_sf"/>
</dbReference>
<keyword evidence="6" id="KW-1185">Reference proteome</keyword>
<evidence type="ECO:0000256" key="1">
    <source>
        <dbReference type="ARBA" id="ARBA00022723"/>
    </source>
</evidence>
<keyword evidence="1" id="KW-0479">Metal-binding</keyword>
<dbReference type="PROSITE" id="PS00197">
    <property type="entry name" value="2FE2S_FER_1"/>
    <property type="match status" value="1"/>
</dbReference>
<protein>
    <submittedName>
        <fullName evidence="5">(2Fe-2S)-binding protein</fullName>
    </submittedName>
</protein>
<evidence type="ECO:0000313" key="6">
    <source>
        <dbReference type="Proteomes" id="UP001595665"/>
    </source>
</evidence>
<sequence>MPDDEQTQLAPMTAPYVPPQPLTLRINGTDHHVQVEPRVSLLDALRETLHLTGTKKGCDRGQCGACTVLVDGQRINSCLTLAVMHDGREITTVEGLGQGDEPHPVQQAFMDHDSFQCGYCTPGQVCSTVALLREIAEGQASAVTRGERPQGLSDEEIRERMSGNLCRCGAYQNIVAAIRSAAAAQG</sequence>
<dbReference type="SUPFAM" id="SSF47741">
    <property type="entry name" value="CO dehydrogenase ISP C-domain like"/>
    <property type="match status" value="1"/>
</dbReference>
<feature type="domain" description="2Fe-2S ferredoxin-type" evidence="4">
    <location>
        <begin position="20"/>
        <end position="96"/>
    </location>
</feature>
<accession>A0ABV7PMH0</accession>
<dbReference type="SUPFAM" id="SSF54292">
    <property type="entry name" value="2Fe-2S ferredoxin-like"/>
    <property type="match status" value="1"/>
</dbReference>
<dbReference type="Gene3D" id="1.10.150.120">
    <property type="entry name" value="[2Fe-2S]-binding domain"/>
    <property type="match status" value="1"/>
</dbReference>
<keyword evidence="3" id="KW-0408">Iron</keyword>